<reference evidence="1 2" key="1">
    <citation type="submission" date="2020-04" db="EMBL/GenBank/DDBJ databases">
        <authorList>
            <person name="Laetsch R D."/>
            <person name="Stevens L."/>
            <person name="Kumar S."/>
            <person name="Blaxter L. M."/>
        </authorList>
    </citation>
    <scope>NUCLEOTIDE SEQUENCE [LARGE SCALE GENOMIC DNA]</scope>
</reference>
<name>A0A8S1ED03_9PELO</name>
<accession>A0A8S1ED03</accession>
<dbReference type="EMBL" id="CADEPM010000001">
    <property type="protein sequence ID" value="CAB3398642.1"/>
    <property type="molecule type" value="Genomic_DNA"/>
</dbReference>
<evidence type="ECO:0000313" key="1">
    <source>
        <dbReference type="EMBL" id="CAB3398642.1"/>
    </source>
</evidence>
<evidence type="ECO:0000313" key="2">
    <source>
        <dbReference type="Proteomes" id="UP000494206"/>
    </source>
</evidence>
<dbReference type="AlphaFoldDB" id="A0A8S1ED03"/>
<proteinExistence type="predicted"/>
<dbReference type="Proteomes" id="UP000494206">
    <property type="component" value="Unassembled WGS sequence"/>
</dbReference>
<protein>
    <submittedName>
        <fullName evidence="1">Uncharacterized protein</fullName>
    </submittedName>
</protein>
<keyword evidence="2" id="KW-1185">Reference proteome</keyword>
<organism evidence="1 2">
    <name type="scientific">Caenorhabditis bovis</name>
    <dbReference type="NCBI Taxonomy" id="2654633"/>
    <lineage>
        <taxon>Eukaryota</taxon>
        <taxon>Metazoa</taxon>
        <taxon>Ecdysozoa</taxon>
        <taxon>Nematoda</taxon>
        <taxon>Chromadorea</taxon>
        <taxon>Rhabditida</taxon>
        <taxon>Rhabditina</taxon>
        <taxon>Rhabditomorpha</taxon>
        <taxon>Rhabditoidea</taxon>
        <taxon>Rhabditidae</taxon>
        <taxon>Peloderinae</taxon>
        <taxon>Caenorhabditis</taxon>
    </lineage>
</organism>
<sequence>MRPHANRNAFDDIPQITVLVVFIEILADFANIANRQTPWRGIRPDRIREFDANNRREVEAAQKKFETMQANCSEELSKYAALHEHASRVKELNGKIREVQLVASPLSNLMMSFCDPDLEKRASKFNQLTTLLSNLEQILKIAIDRVPQGDEFRKIRDELTAAYESVEKFGKTRAKTPNFVDDLFLINSKINEIDFAQEPLLIELLTGSDREKLENN</sequence>
<comment type="caution">
    <text evidence="1">The sequence shown here is derived from an EMBL/GenBank/DDBJ whole genome shotgun (WGS) entry which is preliminary data.</text>
</comment>
<gene>
    <name evidence="1" type="ORF">CBOVIS_LOCUS1893</name>
</gene>